<proteinExistence type="inferred from homology"/>
<keyword evidence="11" id="KW-0969">Cilium</keyword>
<feature type="region of interest" description="Disordered" evidence="8">
    <location>
        <begin position="68"/>
        <end position="87"/>
    </location>
</feature>
<keyword evidence="7" id="KW-0964">Secreted</keyword>
<feature type="domain" description="Flagellar hook-associated protein 2 C-terminal" evidence="10">
    <location>
        <begin position="226"/>
        <end position="454"/>
    </location>
</feature>
<keyword evidence="4" id="KW-0175">Coiled coil</keyword>
<evidence type="ECO:0000256" key="6">
    <source>
        <dbReference type="ARBA" id="ARBA00025175"/>
    </source>
</evidence>
<dbReference type="Proteomes" id="UP001197236">
    <property type="component" value="Unassembled WGS sequence"/>
</dbReference>
<protein>
    <recommendedName>
        <fullName evidence="3 7">Flagellar hook-associated protein 2</fullName>
        <shortName evidence="7">HAP2</shortName>
    </recommendedName>
    <alternativeName>
        <fullName evidence="7">Flagellar cap protein</fullName>
    </alternativeName>
</protein>
<evidence type="ECO:0000259" key="10">
    <source>
        <dbReference type="Pfam" id="PF07195"/>
    </source>
</evidence>
<gene>
    <name evidence="11" type="primary">fliD</name>
    <name evidence="11" type="ORF">KYI95_15595</name>
</gene>
<sequence>MPSISSLGAGTNLDLNGLYDKLEKAEQQRLSPLTKHQVSYKAKLTSWSILQTSLQKLQTATKALENSSSLASGKVTSTNTAFTPTLSNNTSAGTYEIDVSQLAKSQMLLSKAADSKTTQLGDTSQQSRTLTITQKGTDKKLEVTLSKGQTSLSDIRDAINKTQGGVSAGIIKADNGTYYLSLTSRDTGTASAMTVSTSDKKLEGYFGYDGNASNTSNAMSQKVAPADAVISINGVKITRSSNTITDAPEGVVLKLNATTSKPETLKIEKDNSQMSKAVQDFVDAYNSFQTTVASQTKFTVAKAGSSQQNSDNGALAGEGTLRNIHTRIRSLLSVPQTGGGLSLLSQIGITQDVSGKLTVDSKKLEQALNDKPESVTKLLSGDGKATGFATQMGGFLTKVLDTKGPLSNAQDGINASLRQLDKQASAINLSIAANLARYKAQFTRLSSLVSAMNNTSVYLSQQFHKM</sequence>
<comment type="caution">
    <text evidence="11">The sequence shown here is derived from an EMBL/GenBank/DDBJ whole genome shotgun (WGS) entry which is preliminary data.</text>
</comment>
<dbReference type="EMBL" id="JAHVXZ010000008">
    <property type="protein sequence ID" value="MBW1258602.1"/>
    <property type="molecule type" value="Genomic_DNA"/>
</dbReference>
<evidence type="ECO:0000256" key="1">
    <source>
        <dbReference type="ARBA" id="ARBA00009764"/>
    </source>
</evidence>
<keyword evidence="12" id="KW-1185">Reference proteome</keyword>
<dbReference type="InterPro" id="IPR010809">
    <property type="entry name" value="FliD_C"/>
</dbReference>
<dbReference type="InterPro" id="IPR010810">
    <property type="entry name" value="Flagellin_hook_IN_motif"/>
</dbReference>
<keyword evidence="11" id="KW-0282">Flagellum</keyword>
<comment type="similarity">
    <text evidence="1 7">Belongs to the FliD family.</text>
</comment>
<evidence type="ECO:0000313" key="12">
    <source>
        <dbReference type="Proteomes" id="UP001197236"/>
    </source>
</evidence>
<dbReference type="NCBIfam" id="NF005955">
    <property type="entry name" value="PRK08032.1"/>
    <property type="match status" value="1"/>
</dbReference>
<evidence type="ECO:0000256" key="5">
    <source>
        <dbReference type="ARBA" id="ARBA00023143"/>
    </source>
</evidence>
<organism evidence="11 12">
    <name type="scientific">Pantoea allii</name>
    <dbReference type="NCBI Taxonomy" id="574096"/>
    <lineage>
        <taxon>Bacteria</taxon>
        <taxon>Pseudomonadati</taxon>
        <taxon>Pseudomonadota</taxon>
        <taxon>Gammaproteobacteria</taxon>
        <taxon>Enterobacterales</taxon>
        <taxon>Erwiniaceae</taxon>
        <taxon>Pantoea</taxon>
    </lineage>
</organism>
<reference evidence="11 12" key="1">
    <citation type="submission" date="2021-07" db="EMBL/GenBank/DDBJ databases">
        <title>A novel phosphonate cluster across the Pantoea species complex is important for pathogenicity in onion.</title>
        <authorList>
            <person name="Zhao M."/>
            <person name="Stice S."/>
            <person name="Shin G.Y."/>
            <person name="Coutinho T."/>
            <person name="Gitaitis R."/>
            <person name="Kvitko B."/>
            <person name="Dutta B."/>
        </authorList>
    </citation>
    <scope>NUCLEOTIDE SEQUENCE [LARGE SCALE GENOMIC DNA]</scope>
    <source>
        <strain evidence="11 12">BD 382</strain>
    </source>
</reference>
<dbReference type="PANTHER" id="PTHR30288">
    <property type="entry name" value="FLAGELLAR CAP/ASSEMBLY PROTEIN FLID"/>
    <property type="match status" value="1"/>
</dbReference>
<evidence type="ECO:0000313" key="11">
    <source>
        <dbReference type="EMBL" id="MBW1258602.1"/>
    </source>
</evidence>
<dbReference type="RefSeq" id="WP_218995765.1">
    <property type="nucleotide sequence ID" value="NZ_JAHVXU010000009.1"/>
</dbReference>
<dbReference type="Pfam" id="PF02465">
    <property type="entry name" value="FliD_N"/>
    <property type="match status" value="1"/>
</dbReference>
<comment type="subcellular location">
    <subcellularLocation>
        <location evidence="7">Secreted</location>
    </subcellularLocation>
    <subcellularLocation>
        <location evidence="7">Bacterial flagellum</location>
    </subcellularLocation>
</comment>
<evidence type="ECO:0000256" key="4">
    <source>
        <dbReference type="ARBA" id="ARBA00023054"/>
    </source>
</evidence>
<comment type="subunit">
    <text evidence="2 7">Homopentamer.</text>
</comment>
<comment type="function">
    <text evidence="7">Required for morphogenesis and for the elongation of the flagellar filament by facilitating polymerization of the flagellin monomers at the tip of growing filament. Forms a capping structure, which prevents flagellin subunits (transported through the central channel of the flagellum) from leaking out without polymerization at the distal end.</text>
</comment>
<dbReference type="Pfam" id="PF07196">
    <property type="entry name" value="Flagellin_IN"/>
    <property type="match status" value="1"/>
</dbReference>
<evidence type="ECO:0000256" key="2">
    <source>
        <dbReference type="ARBA" id="ARBA00011255"/>
    </source>
</evidence>
<feature type="domain" description="Flagellar hook-associated protein 2 N-terminal" evidence="9">
    <location>
        <begin position="12"/>
        <end position="106"/>
    </location>
</feature>
<evidence type="ECO:0000259" key="9">
    <source>
        <dbReference type="Pfam" id="PF02465"/>
    </source>
</evidence>
<keyword evidence="5 7" id="KW-0975">Bacterial flagellum</keyword>
<accession>A0ABS6VID2</accession>
<dbReference type="InterPro" id="IPR040026">
    <property type="entry name" value="FliD"/>
</dbReference>
<evidence type="ECO:0000256" key="3">
    <source>
        <dbReference type="ARBA" id="ARBA00016246"/>
    </source>
</evidence>
<name>A0ABS6VID2_9GAMM</name>
<dbReference type="PANTHER" id="PTHR30288:SF0">
    <property type="entry name" value="FLAGELLAR HOOK-ASSOCIATED PROTEIN 2"/>
    <property type="match status" value="1"/>
</dbReference>
<dbReference type="Pfam" id="PF07195">
    <property type="entry name" value="FliD_C"/>
    <property type="match status" value="1"/>
</dbReference>
<comment type="function">
    <text evidence="6">Required for the morphogenesis and for the elongation of the flagellar filament by facilitating polymerization of the flagellin monomers at the tip of growing filament. Forms a capping structure, which prevents flagellin subunits (transported through the central channel of the flagellum) from leaking out without polymerization at the distal end.</text>
</comment>
<keyword evidence="11" id="KW-0966">Cell projection</keyword>
<evidence type="ECO:0000256" key="8">
    <source>
        <dbReference type="SAM" id="MobiDB-lite"/>
    </source>
</evidence>
<dbReference type="InterPro" id="IPR003481">
    <property type="entry name" value="FliD_N"/>
</dbReference>
<evidence type="ECO:0000256" key="7">
    <source>
        <dbReference type="RuleBase" id="RU362066"/>
    </source>
</evidence>